<feature type="domain" description="FIMAH" evidence="2">
    <location>
        <begin position="1028"/>
        <end position="1094"/>
    </location>
</feature>
<dbReference type="InterPro" id="IPR054470">
    <property type="entry name" value="FIMAH_dom"/>
</dbReference>
<evidence type="ECO:0000313" key="4">
    <source>
        <dbReference type="Proteomes" id="UP000679950"/>
    </source>
</evidence>
<dbReference type="Proteomes" id="UP000679950">
    <property type="component" value="Unassembled WGS sequence"/>
</dbReference>
<protein>
    <recommendedName>
        <fullName evidence="2">FIMAH domain-containing protein</fullName>
    </recommendedName>
</protein>
<sequence length="1101" mass="126518">MGTLMKNRIFYQFFIGSIGLIAILSIMIIPQTVYGKEQSKKLNNKFVVDSGPNKGEKVKVYDGTIEKYNGYYYVMGTGSLGNVYRSKDMIHWESPYEFISSDPNTLPPYAENDYTEFGASDLFFHNGVMFYGFNSSNLMHGDPSSMHTIPDFRHSFWEEKYDMGIDVQFFVAPNGELLYLRKVNPFEADPNTGEERSFDASAWMWKVESFFNERGNPGRSTGKELIHTQKGHWASFDKFNFEGPEMYYQNGQYYLLYMGNNMAPRTGLYETGVAQADHYNHFDNSTKYPGKLIARNLERMLLDYDVILPTAEHGWQNYQYTFTEPEGDWKKVNYIASDWSTGKGGFGYPLTEREVLIPSIYNDEKTKQSEIWGSPEGPQNLWVRRTFHLESIPETVALRHRLEGYGKIYINGQEIHQQQGQQRSYEMVEVPDTVLQKGENVITAEVSTNGSKLNFYHLDFGLYDTNGQAVEADIVGPTQPNVIKGPNGFETWVTYKGLWDGDNGQGKDRVYLWGDEMVVDGPTSENSPDQHFDAWQPTFNDRFDTSDSLDNYSDSQGVSIKNDSLYFNTPNKLKEILLKDYKLKNFFLEINIRFDDKDSGNQGRAGVTVWHKDKNNFVRLFIDRDDLTYIVSSTINGETTTEEHPLPETFEFLHKDDRAKDFGEQYHPLKVYKNGSKLFAELDHYKLNNDKPVLELEEMSTPGKVGLVCNGAKCSMDNLSLTVGWSEYGNYFNDWNKDWKVSNKGITSPSKAESLTVKGDPMREHEFSVNIDTGSLPKSGKTGVILEYVDDQNYVVAYTNYATNQFEIHQVVNGKAELLETASTARDTIYGHSNFDEGLEQTEYVYDLRAPAEVSQAKILWLHGKFELINWIDEFYTLPDVDSQNFGMDNWNATEDKWSPIEYVYDGKGRGDYHVASFNNTLMTDRIRLKVPSTSNRPFSLALREEISAQNFYKTVRTDGRIYLWVNNKLIFDIKDPFKNRPARVGFYTDGAEATYNSFTGFDISVHPHDWKEDINTSDMLSTLESHQEDLSEQVYRALSTHLISVGHYEKQQNAKKIVKHMEGFKQLINHQKDNQFISKKLHGILEADADSIILKWQGEK</sequence>
<proteinExistence type="predicted"/>
<keyword evidence="1" id="KW-0812">Transmembrane</keyword>
<gene>
    <name evidence="3" type="ORF">J8TS2_07550</name>
</gene>
<dbReference type="Pfam" id="PF22888">
    <property type="entry name" value="FIMAH"/>
    <property type="match status" value="1"/>
</dbReference>
<keyword evidence="1" id="KW-1133">Transmembrane helix</keyword>
<evidence type="ECO:0000313" key="3">
    <source>
        <dbReference type="EMBL" id="GIN56436.1"/>
    </source>
</evidence>
<keyword evidence="4" id="KW-1185">Reference proteome</keyword>
<dbReference type="Gene3D" id="2.60.120.560">
    <property type="entry name" value="Exo-inulinase, domain 1"/>
    <property type="match status" value="2"/>
</dbReference>
<keyword evidence="1" id="KW-0472">Membrane</keyword>
<organism evidence="3 4">
    <name type="scientific">Lederbergia ruris</name>
    <dbReference type="NCBI Taxonomy" id="217495"/>
    <lineage>
        <taxon>Bacteria</taxon>
        <taxon>Bacillati</taxon>
        <taxon>Bacillota</taxon>
        <taxon>Bacilli</taxon>
        <taxon>Bacillales</taxon>
        <taxon>Bacillaceae</taxon>
        <taxon>Lederbergia</taxon>
    </lineage>
</organism>
<feature type="transmembrane region" description="Helical" evidence="1">
    <location>
        <begin position="9"/>
        <end position="29"/>
    </location>
</feature>
<dbReference type="EMBL" id="BORB01000004">
    <property type="protein sequence ID" value="GIN56436.1"/>
    <property type="molecule type" value="Genomic_DNA"/>
</dbReference>
<name>A0ABQ4KEN8_9BACI</name>
<dbReference type="Gene3D" id="2.115.10.20">
    <property type="entry name" value="Glycosyl hydrolase domain, family 43"/>
    <property type="match status" value="1"/>
</dbReference>
<dbReference type="SUPFAM" id="SSF75005">
    <property type="entry name" value="Arabinanase/levansucrase/invertase"/>
    <property type="match status" value="1"/>
</dbReference>
<evidence type="ECO:0000259" key="2">
    <source>
        <dbReference type="Pfam" id="PF22888"/>
    </source>
</evidence>
<comment type="caution">
    <text evidence="3">The sequence shown here is derived from an EMBL/GenBank/DDBJ whole genome shotgun (WGS) entry which is preliminary data.</text>
</comment>
<reference evidence="3 4" key="1">
    <citation type="submission" date="2021-03" db="EMBL/GenBank/DDBJ databases">
        <title>Antimicrobial resistance genes in bacteria isolated from Japanese honey, and their potential for conferring macrolide and lincosamide resistance in the American foulbrood pathogen Paenibacillus larvae.</title>
        <authorList>
            <person name="Okamoto M."/>
            <person name="Kumagai M."/>
            <person name="Kanamori H."/>
            <person name="Takamatsu D."/>
        </authorList>
    </citation>
    <scope>NUCLEOTIDE SEQUENCE [LARGE SCALE GENOMIC DNA]</scope>
    <source>
        <strain evidence="3 4">J8TS2</strain>
    </source>
</reference>
<dbReference type="InterPro" id="IPR023296">
    <property type="entry name" value="Glyco_hydro_beta-prop_sf"/>
</dbReference>
<evidence type="ECO:0000256" key="1">
    <source>
        <dbReference type="SAM" id="Phobius"/>
    </source>
</evidence>
<accession>A0ABQ4KEN8</accession>
<dbReference type="Gene3D" id="2.60.120.260">
    <property type="entry name" value="Galactose-binding domain-like"/>
    <property type="match status" value="1"/>
</dbReference>